<dbReference type="AlphaFoldDB" id="A0A1Y2CST5"/>
<name>A0A1Y2CST5_9FUNG</name>
<keyword evidence="2" id="KW-1185">Reference proteome</keyword>
<accession>A0A1Y2CST5</accession>
<dbReference type="EMBL" id="MCGO01000008">
    <property type="protein sequence ID" value="ORY50062.1"/>
    <property type="molecule type" value="Genomic_DNA"/>
</dbReference>
<protein>
    <submittedName>
        <fullName evidence="1">Uncharacterized protein</fullName>
    </submittedName>
</protein>
<sequence>MTMLISSGVYGKLLWYDVSEAASPRLLHNAKGSIGKGWKQTFFHEELHHIVYAPSANFHENRFHVAFNNLKSALQAEEVIPSVEMIQKHDNDFDDFEETIGLGNDYDESSSSNVPKGSRVLEGSESCYTGSIFDINGCGWYVGSSGKNSSYGVWTRSSLQQMFSFCLMRPSSQTQARNKQPHFQLAILAQRL</sequence>
<proteinExistence type="predicted"/>
<organism evidence="1 2">
    <name type="scientific">Rhizoclosmatium globosum</name>
    <dbReference type="NCBI Taxonomy" id="329046"/>
    <lineage>
        <taxon>Eukaryota</taxon>
        <taxon>Fungi</taxon>
        <taxon>Fungi incertae sedis</taxon>
        <taxon>Chytridiomycota</taxon>
        <taxon>Chytridiomycota incertae sedis</taxon>
        <taxon>Chytridiomycetes</taxon>
        <taxon>Chytridiales</taxon>
        <taxon>Chytriomycetaceae</taxon>
        <taxon>Rhizoclosmatium</taxon>
    </lineage>
</organism>
<comment type="caution">
    <text evidence="1">The sequence shown here is derived from an EMBL/GenBank/DDBJ whole genome shotgun (WGS) entry which is preliminary data.</text>
</comment>
<gene>
    <name evidence="1" type="ORF">BCR33DRAFT_561133</name>
</gene>
<evidence type="ECO:0000313" key="1">
    <source>
        <dbReference type="EMBL" id="ORY50062.1"/>
    </source>
</evidence>
<evidence type="ECO:0000313" key="2">
    <source>
        <dbReference type="Proteomes" id="UP000193642"/>
    </source>
</evidence>
<dbReference type="Proteomes" id="UP000193642">
    <property type="component" value="Unassembled WGS sequence"/>
</dbReference>
<reference evidence="1 2" key="1">
    <citation type="submission" date="2016-07" db="EMBL/GenBank/DDBJ databases">
        <title>Pervasive Adenine N6-methylation of Active Genes in Fungi.</title>
        <authorList>
            <consortium name="DOE Joint Genome Institute"/>
            <person name="Mondo S.J."/>
            <person name="Dannebaum R.O."/>
            <person name="Kuo R.C."/>
            <person name="Labutti K."/>
            <person name="Haridas S."/>
            <person name="Kuo A."/>
            <person name="Salamov A."/>
            <person name="Ahrendt S.R."/>
            <person name="Lipzen A."/>
            <person name="Sullivan W."/>
            <person name="Andreopoulos W.B."/>
            <person name="Clum A."/>
            <person name="Lindquist E."/>
            <person name="Daum C."/>
            <person name="Ramamoorthy G.K."/>
            <person name="Gryganskyi A."/>
            <person name="Culley D."/>
            <person name="Magnuson J.K."/>
            <person name="James T.Y."/>
            <person name="O'Malley M.A."/>
            <person name="Stajich J.E."/>
            <person name="Spatafora J.W."/>
            <person name="Visel A."/>
            <person name="Grigoriev I.V."/>
        </authorList>
    </citation>
    <scope>NUCLEOTIDE SEQUENCE [LARGE SCALE GENOMIC DNA]</scope>
    <source>
        <strain evidence="1 2">JEL800</strain>
    </source>
</reference>